<dbReference type="InterPro" id="IPR002110">
    <property type="entry name" value="Ankyrin_rpt"/>
</dbReference>
<dbReference type="PROSITE" id="PS50097">
    <property type="entry name" value="BTB"/>
    <property type="match status" value="2"/>
</dbReference>
<organism evidence="5 6">
    <name type="scientific">Zootermopsis nevadensis</name>
    <name type="common">Dampwood termite</name>
    <dbReference type="NCBI Taxonomy" id="136037"/>
    <lineage>
        <taxon>Eukaryota</taxon>
        <taxon>Metazoa</taxon>
        <taxon>Ecdysozoa</taxon>
        <taxon>Arthropoda</taxon>
        <taxon>Hexapoda</taxon>
        <taxon>Insecta</taxon>
        <taxon>Pterygota</taxon>
        <taxon>Neoptera</taxon>
        <taxon>Polyneoptera</taxon>
        <taxon>Dictyoptera</taxon>
        <taxon>Blattodea</taxon>
        <taxon>Blattoidea</taxon>
        <taxon>Termitoidae</taxon>
        <taxon>Termopsidae</taxon>
        <taxon>Zootermopsis</taxon>
    </lineage>
</organism>
<dbReference type="PROSITE" id="PS50297">
    <property type="entry name" value="ANK_REP_REGION"/>
    <property type="match status" value="1"/>
</dbReference>
<dbReference type="CDD" id="cd18296">
    <property type="entry name" value="BTB2_POZ_ABTB1_BPOZ1"/>
    <property type="match status" value="1"/>
</dbReference>
<dbReference type="eggNOG" id="ENOG502QUFU">
    <property type="taxonomic scope" value="Eukaryota"/>
</dbReference>
<evidence type="ECO:0000259" key="4">
    <source>
        <dbReference type="PROSITE" id="PS50097"/>
    </source>
</evidence>
<dbReference type="Pfam" id="PF00651">
    <property type="entry name" value="BTB"/>
    <property type="match status" value="2"/>
</dbReference>
<keyword evidence="6" id="KW-1185">Reference proteome</keyword>
<evidence type="ECO:0000313" key="5">
    <source>
        <dbReference type="EMBL" id="KDR13014.1"/>
    </source>
</evidence>
<dbReference type="SMART" id="SM00248">
    <property type="entry name" value="ANK"/>
    <property type="match status" value="2"/>
</dbReference>
<dbReference type="SMART" id="SM00225">
    <property type="entry name" value="BTB"/>
    <property type="match status" value="2"/>
</dbReference>
<dbReference type="Proteomes" id="UP000027135">
    <property type="component" value="Unassembled WGS sequence"/>
</dbReference>
<dbReference type="PROSITE" id="PS50088">
    <property type="entry name" value="ANK_REPEAT"/>
    <property type="match status" value="1"/>
</dbReference>
<feature type="domain" description="BTB" evidence="4">
    <location>
        <begin position="278"/>
        <end position="349"/>
    </location>
</feature>
<evidence type="ECO:0000256" key="3">
    <source>
        <dbReference type="PROSITE-ProRule" id="PRU00023"/>
    </source>
</evidence>
<name>A0A067QTF4_ZOONE</name>
<dbReference type="CDD" id="cd18497">
    <property type="entry name" value="BACK_ABTB1_BPOZ"/>
    <property type="match status" value="1"/>
</dbReference>
<dbReference type="EMBL" id="KK852980">
    <property type="protein sequence ID" value="KDR13014.1"/>
    <property type="molecule type" value="Genomic_DNA"/>
</dbReference>
<dbReference type="SUPFAM" id="SSF48403">
    <property type="entry name" value="Ankyrin repeat"/>
    <property type="match status" value="1"/>
</dbReference>
<protein>
    <submittedName>
        <fullName evidence="5">Ankyrin repeat and BTB/POZ domain-containing protein 1</fullName>
    </submittedName>
</protein>
<dbReference type="CDD" id="cd18295">
    <property type="entry name" value="BTB1_POZ_ABTB1_BPOZ1"/>
    <property type="match status" value="1"/>
</dbReference>
<dbReference type="OrthoDB" id="684045at2759"/>
<reference evidence="5 6" key="1">
    <citation type="journal article" date="2014" name="Nat. Commun.">
        <title>Molecular traces of alternative social organization in a termite genome.</title>
        <authorList>
            <person name="Terrapon N."/>
            <person name="Li C."/>
            <person name="Robertson H.M."/>
            <person name="Ji L."/>
            <person name="Meng X."/>
            <person name="Booth W."/>
            <person name="Chen Z."/>
            <person name="Childers C.P."/>
            <person name="Glastad K.M."/>
            <person name="Gokhale K."/>
            <person name="Gowin J."/>
            <person name="Gronenberg W."/>
            <person name="Hermansen R.A."/>
            <person name="Hu H."/>
            <person name="Hunt B.G."/>
            <person name="Huylmans A.K."/>
            <person name="Khalil S.M."/>
            <person name="Mitchell R.D."/>
            <person name="Munoz-Torres M.C."/>
            <person name="Mustard J.A."/>
            <person name="Pan H."/>
            <person name="Reese J.T."/>
            <person name="Scharf M.E."/>
            <person name="Sun F."/>
            <person name="Vogel H."/>
            <person name="Xiao J."/>
            <person name="Yang W."/>
            <person name="Yang Z."/>
            <person name="Yang Z."/>
            <person name="Zhou J."/>
            <person name="Zhu J."/>
            <person name="Brent C.S."/>
            <person name="Elsik C.G."/>
            <person name="Goodisman M.A."/>
            <person name="Liberles D.A."/>
            <person name="Roe R.M."/>
            <person name="Vargo E.L."/>
            <person name="Vilcinskas A."/>
            <person name="Wang J."/>
            <person name="Bornberg-Bauer E."/>
            <person name="Korb J."/>
            <person name="Zhang G."/>
            <person name="Liebig J."/>
        </authorList>
    </citation>
    <scope>NUCLEOTIDE SEQUENCE [LARGE SCALE GENOMIC DNA]</scope>
    <source>
        <tissue evidence="5">Whole organism</tissue>
    </source>
</reference>
<sequence length="481" mass="54740">MFGVAMDLNDLFSSCKRGDLSRIEYLVEHKEVNVNVRDKWDSTPLYYACLCGHTDIVQYLLANGARCEANTFDGERCLYGALTDQIRKVLLNYKIVTSRTMRRDLYDEFLRRLLETGELSDVTFVVNGSTFHVHRCVLAARCIYFCDKFQTRWQDRRIINIENNLVHPSAFKSLMQYIYTARLETHIDGVDDCIRLAVQCRLSLLKAELEDMVKKVNSFECTKPGTSVKTLTLESAELAAKLQQDLGVLGVQALPQELRTWVTGVDLPLMPIVPLFLVDICFCVCGCKFYCHKAFFCGRSEYFNALLRDHFSETTADDGNPMVTIRNVPVEAFASVVYYIYTNAVQAREEYILDVLCAADMYLLPGLKRGCGVVLGSCLSTENVVNRLKTARLFQLPQLEDQCTRFISLHIDKVVHDEGLHDLIIQDATEVKGRQETDSIPVIDDIRYHIRSDVKAVSKLQEASEKLQMIDRLLEDLGLDA</sequence>
<keyword evidence="2 3" id="KW-0040">ANK repeat</keyword>
<evidence type="ECO:0000256" key="2">
    <source>
        <dbReference type="ARBA" id="ARBA00023043"/>
    </source>
</evidence>
<proteinExistence type="predicted"/>
<dbReference type="FunFam" id="1.25.40.20:FF:000115">
    <property type="entry name" value="Ankyrin repeat and BTB/POZ domain-containing protein 1"/>
    <property type="match status" value="1"/>
</dbReference>
<gene>
    <name evidence="5" type="ORF">L798_13222</name>
</gene>
<evidence type="ECO:0000313" key="6">
    <source>
        <dbReference type="Proteomes" id="UP000027135"/>
    </source>
</evidence>
<dbReference type="GO" id="GO:0000151">
    <property type="term" value="C:ubiquitin ligase complex"/>
    <property type="evidence" value="ECO:0007669"/>
    <property type="project" value="TreeGrafter"/>
</dbReference>
<dbReference type="PANTHER" id="PTHR46231:SF1">
    <property type="entry name" value="ANKYRIN REPEAT AND BTB_POZ DOMAIN-CONTAINING PROTEIN 1"/>
    <property type="match status" value="1"/>
</dbReference>
<dbReference type="InterPro" id="IPR000210">
    <property type="entry name" value="BTB/POZ_dom"/>
</dbReference>
<dbReference type="GO" id="GO:0005737">
    <property type="term" value="C:cytoplasm"/>
    <property type="evidence" value="ECO:0007669"/>
    <property type="project" value="TreeGrafter"/>
</dbReference>
<dbReference type="Gene3D" id="3.30.710.10">
    <property type="entry name" value="Potassium Channel Kv1.1, Chain A"/>
    <property type="match status" value="2"/>
</dbReference>
<dbReference type="AlphaFoldDB" id="A0A067QTF4"/>
<dbReference type="PANTHER" id="PTHR46231">
    <property type="entry name" value="ANKYRIN REPEAT AND BTB/POZ DOMAIN-CONTAINING PROTEIN 1"/>
    <property type="match status" value="1"/>
</dbReference>
<evidence type="ECO:0000256" key="1">
    <source>
        <dbReference type="ARBA" id="ARBA00022737"/>
    </source>
</evidence>
<dbReference type="InterPro" id="IPR044515">
    <property type="entry name" value="ABTB1"/>
</dbReference>
<dbReference type="SUPFAM" id="SSF54695">
    <property type="entry name" value="POZ domain"/>
    <property type="match status" value="2"/>
</dbReference>
<dbReference type="InterPro" id="IPR011333">
    <property type="entry name" value="SKP1/BTB/POZ_sf"/>
</dbReference>
<dbReference type="OMA" id="EGARCIY"/>
<feature type="repeat" description="ANK" evidence="3">
    <location>
        <begin position="40"/>
        <end position="72"/>
    </location>
</feature>
<keyword evidence="1" id="KW-0677">Repeat</keyword>
<dbReference type="Pfam" id="PF12796">
    <property type="entry name" value="Ank_2"/>
    <property type="match status" value="1"/>
</dbReference>
<dbReference type="Gene3D" id="1.25.40.20">
    <property type="entry name" value="Ankyrin repeat-containing domain"/>
    <property type="match status" value="1"/>
</dbReference>
<dbReference type="InterPro" id="IPR036770">
    <property type="entry name" value="Ankyrin_rpt-contain_sf"/>
</dbReference>
<feature type="domain" description="BTB" evidence="4">
    <location>
        <begin position="120"/>
        <end position="187"/>
    </location>
</feature>
<dbReference type="STRING" id="136037.A0A067QTF4"/>
<dbReference type="InParanoid" id="A0A067QTF4"/>
<accession>A0A067QTF4</accession>